<reference evidence="4" key="1">
    <citation type="submission" date="2012-12" db="EMBL/GenBank/DDBJ databases">
        <authorList>
            <person name="Hellsten U."/>
            <person name="Grimwood J."/>
            <person name="Chapman J.A."/>
            <person name="Shapiro H."/>
            <person name="Aerts A."/>
            <person name="Otillar R.P."/>
            <person name="Terry A.Y."/>
            <person name="Boore J.L."/>
            <person name="Simakov O."/>
            <person name="Marletaz F."/>
            <person name="Cho S.-J."/>
            <person name="Edsinger-Gonzales E."/>
            <person name="Havlak P."/>
            <person name="Kuo D.-H."/>
            <person name="Larsson T."/>
            <person name="Lv J."/>
            <person name="Arendt D."/>
            <person name="Savage R."/>
            <person name="Osoegawa K."/>
            <person name="de Jong P."/>
            <person name="Lindberg D.R."/>
            <person name="Seaver E.C."/>
            <person name="Weisblat D.A."/>
            <person name="Putnam N.H."/>
            <person name="Grigoriev I.V."/>
            <person name="Rokhsar D.S."/>
        </authorList>
    </citation>
    <scope>NUCLEOTIDE SEQUENCE</scope>
</reference>
<dbReference type="InParanoid" id="T1F0E6"/>
<feature type="compositionally biased region" description="Low complexity" evidence="1">
    <location>
        <begin position="443"/>
        <end position="469"/>
    </location>
</feature>
<gene>
    <name evidence="3" type="primary">20202296</name>
    <name evidence="2" type="ORF">HELRODRAFT_168290</name>
</gene>
<feature type="region of interest" description="Disordered" evidence="1">
    <location>
        <begin position="400"/>
        <end position="469"/>
    </location>
</feature>
<name>T1F0E6_HELRO</name>
<evidence type="ECO:0000256" key="1">
    <source>
        <dbReference type="SAM" id="MobiDB-lite"/>
    </source>
</evidence>
<accession>T1F0E6</accession>
<feature type="compositionally biased region" description="Polar residues" evidence="1">
    <location>
        <begin position="297"/>
        <end position="329"/>
    </location>
</feature>
<keyword evidence="4" id="KW-1185">Reference proteome</keyword>
<sequence>MQSDNIDIKFPEVVNQKNEILNSWVYADAEDVVDAVLSQHRYENDGCCEDDSDNEISNNDYANDDEYDNDDDDQTTLRPHNDHHNSSKYWVNENEELVESDDYDDGGHVFTDLPKNFQLNLSGSQNQPEIAINGVDYLSRHRVKSPNINQIISNNDEKKGVEIVLNEDFQTRTRHPNEGSSNMNNCHKGRTNCNKYLNNIIEEVEYNNNNMSNNVEHNDANYSNINYNNNTSDNIFQVCANQQDNRINDCTKHNNDTKNYDLNTNIQKTCKLYFSRDLNEIIKPIREVKLRDRPNSDYISNTTNKHYNDTVASDNNDSNLINITNTTQLSKSNNSNSENADSNDITSNDISKQFGFKRRTEESTTLRTDAFSNNRYLENMSSSNKVGNINIRNNTHASNNYINENFNKEDSKTKINNKRNFNHDDNKTNNNNKSKNNNDDNNDNYNNKSINNINNDNNRSNNINNSCSSTSEKDSFHLMFFNEKVISDEMLVRMIGQ</sequence>
<protein>
    <submittedName>
        <fullName evidence="2 3">Uncharacterized protein</fullName>
    </submittedName>
</protein>
<dbReference type="EMBL" id="AMQM01002935">
    <property type="status" value="NOT_ANNOTATED_CDS"/>
    <property type="molecule type" value="Genomic_DNA"/>
</dbReference>
<dbReference type="RefSeq" id="XP_009012416.1">
    <property type="nucleotide sequence ID" value="XM_009014168.1"/>
</dbReference>
<feature type="compositionally biased region" description="Low complexity" evidence="1">
    <location>
        <begin position="330"/>
        <end position="343"/>
    </location>
</feature>
<reference evidence="2 4" key="2">
    <citation type="journal article" date="2013" name="Nature">
        <title>Insights into bilaterian evolution from three spiralian genomes.</title>
        <authorList>
            <person name="Simakov O."/>
            <person name="Marletaz F."/>
            <person name="Cho S.J."/>
            <person name="Edsinger-Gonzales E."/>
            <person name="Havlak P."/>
            <person name="Hellsten U."/>
            <person name="Kuo D.H."/>
            <person name="Larsson T."/>
            <person name="Lv J."/>
            <person name="Arendt D."/>
            <person name="Savage R."/>
            <person name="Osoegawa K."/>
            <person name="de Jong P."/>
            <person name="Grimwood J."/>
            <person name="Chapman J.A."/>
            <person name="Shapiro H."/>
            <person name="Aerts A."/>
            <person name="Otillar R.P."/>
            <person name="Terry A.Y."/>
            <person name="Boore J.L."/>
            <person name="Grigoriev I.V."/>
            <person name="Lindberg D.R."/>
            <person name="Seaver E.C."/>
            <person name="Weisblat D.A."/>
            <person name="Putnam N.H."/>
            <person name="Rokhsar D.S."/>
        </authorList>
    </citation>
    <scope>NUCLEOTIDE SEQUENCE</scope>
</reference>
<evidence type="ECO:0000313" key="2">
    <source>
        <dbReference type="EMBL" id="ESO09323.1"/>
    </source>
</evidence>
<dbReference type="EMBL" id="KB095959">
    <property type="protein sequence ID" value="ESO09323.1"/>
    <property type="molecule type" value="Genomic_DNA"/>
</dbReference>
<dbReference type="GeneID" id="20202296"/>
<feature type="region of interest" description="Disordered" evidence="1">
    <location>
        <begin position="44"/>
        <end position="89"/>
    </location>
</feature>
<dbReference type="KEGG" id="hro:HELRODRAFT_168290"/>
<dbReference type="CTD" id="20202296"/>
<evidence type="ECO:0000313" key="3">
    <source>
        <dbReference type="EnsemblMetazoa" id="HelroP168290"/>
    </source>
</evidence>
<evidence type="ECO:0000313" key="4">
    <source>
        <dbReference type="Proteomes" id="UP000015101"/>
    </source>
</evidence>
<dbReference type="AlphaFoldDB" id="T1F0E6"/>
<dbReference type="EnsemblMetazoa" id="HelroT168290">
    <property type="protein sequence ID" value="HelroP168290"/>
    <property type="gene ID" value="HelroG168290"/>
</dbReference>
<dbReference type="HOGENOM" id="CLU_548929_0_0_1"/>
<feature type="region of interest" description="Disordered" evidence="1">
    <location>
        <begin position="295"/>
        <end position="348"/>
    </location>
</feature>
<feature type="compositionally biased region" description="Acidic residues" evidence="1">
    <location>
        <begin position="62"/>
        <end position="74"/>
    </location>
</feature>
<dbReference type="Proteomes" id="UP000015101">
    <property type="component" value="Unassembled WGS sequence"/>
</dbReference>
<proteinExistence type="predicted"/>
<reference evidence="3" key="3">
    <citation type="submission" date="2015-06" db="UniProtKB">
        <authorList>
            <consortium name="EnsemblMetazoa"/>
        </authorList>
    </citation>
    <scope>IDENTIFICATION</scope>
</reference>
<organism evidence="3 4">
    <name type="scientific">Helobdella robusta</name>
    <name type="common">Californian leech</name>
    <dbReference type="NCBI Taxonomy" id="6412"/>
    <lineage>
        <taxon>Eukaryota</taxon>
        <taxon>Metazoa</taxon>
        <taxon>Spiralia</taxon>
        <taxon>Lophotrochozoa</taxon>
        <taxon>Annelida</taxon>
        <taxon>Clitellata</taxon>
        <taxon>Hirudinea</taxon>
        <taxon>Rhynchobdellida</taxon>
        <taxon>Glossiphoniidae</taxon>
        <taxon>Helobdella</taxon>
    </lineage>
</organism>